<name>A0A2T4YY66_9HYPH</name>
<proteinExistence type="inferred from homology"/>
<dbReference type="PANTHER" id="PTHR33711:SF7">
    <property type="entry name" value="INTRADIOL RING-CLEAVAGE DIOXYGENASES DOMAIN-CONTAINING PROTEIN-RELATED"/>
    <property type="match status" value="1"/>
</dbReference>
<feature type="domain" description="Intradiol ring-cleavage dioxygenases" evidence="7">
    <location>
        <begin position="135"/>
        <end position="163"/>
    </location>
</feature>
<keyword evidence="9" id="KW-1185">Reference proteome</keyword>
<evidence type="ECO:0000256" key="6">
    <source>
        <dbReference type="ARBA" id="ARBA00023004"/>
    </source>
</evidence>
<keyword evidence="3" id="KW-0479">Metal-binding</keyword>
<dbReference type="EMBL" id="PZZL01000010">
    <property type="protein sequence ID" value="PTM51486.1"/>
    <property type="molecule type" value="Genomic_DNA"/>
</dbReference>
<evidence type="ECO:0000256" key="5">
    <source>
        <dbReference type="ARBA" id="ARBA00023002"/>
    </source>
</evidence>
<dbReference type="PANTHER" id="PTHR33711">
    <property type="entry name" value="DIOXYGENASE, PUTATIVE (AFU_ORTHOLOGUE AFUA_2G02910)-RELATED"/>
    <property type="match status" value="1"/>
</dbReference>
<dbReference type="InterPro" id="IPR050770">
    <property type="entry name" value="Intradiol_RC_Dioxygenase"/>
</dbReference>
<gene>
    <name evidence="8" type="ORF">C8P69_110152</name>
</gene>
<keyword evidence="6" id="KW-0408">Iron</keyword>
<comment type="caution">
    <text evidence="8">The sequence shown here is derived from an EMBL/GenBank/DDBJ whole genome shotgun (WGS) entry which is preliminary data.</text>
</comment>
<dbReference type="Gene3D" id="2.60.130.10">
    <property type="entry name" value="Aromatic compound dioxygenase"/>
    <property type="match status" value="1"/>
</dbReference>
<organism evidence="8 9">
    <name type="scientific">Phreatobacter oligotrophus</name>
    <dbReference type="NCBI Taxonomy" id="1122261"/>
    <lineage>
        <taxon>Bacteria</taxon>
        <taxon>Pseudomonadati</taxon>
        <taxon>Pseudomonadota</taxon>
        <taxon>Alphaproteobacteria</taxon>
        <taxon>Hyphomicrobiales</taxon>
        <taxon>Phreatobacteraceae</taxon>
        <taxon>Phreatobacter</taxon>
    </lineage>
</organism>
<dbReference type="Pfam" id="PF04444">
    <property type="entry name" value="Dioxygenase_N"/>
    <property type="match status" value="1"/>
</dbReference>
<evidence type="ECO:0000259" key="7">
    <source>
        <dbReference type="PROSITE" id="PS00083"/>
    </source>
</evidence>
<comment type="cofactor">
    <cofactor evidence="1">
        <name>Fe(3+)</name>
        <dbReference type="ChEBI" id="CHEBI:29034"/>
    </cofactor>
</comment>
<dbReference type="RefSeq" id="WP_245902148.1">
    <property type="nucleotide sequence ID" value="NZ_PZZL01000010.1"/>
</dbReference>
<dbReference type="GO" id="GO:0008199">
    <property type="term" value="F:ferric iron binding"/>
    <property type="evidence" value="ECO:0007669"/>
    <property type="project" value="InterPro"/>
</dbReference>
<dbReference type="Proteomes" id="UP000241808">
    <property type="component" value="Unassembled WGS sequence"/>
</dbReference>
<evidence type="ECO:0000256" key="1">
    <source>
        <dbReference type="ARBA" id="ARBA00001965"/>
    </source>
</evidence>
<comment type="similarity">
    <text evidence="2">Belongs to the intradiol ring-cleavage dioxygenase family.</text>
</comment>
<dbReference type="Pfam" id="PF00775">
    <property type="entry name" value="Dioxygenase_C"/>
    <property type="match status" value="1"/>
</dbReference>
<evidence type="ECO:0000256" key="4">
    <source>
        <dbReference type="ARBA" id="ARBA00022964"/>
    </source>
</evidence>
<dbReference type="InterPro" id="IPR007535">
    <property type="entry name" value="Catechol_dOase_N"/>
</dbReference>
<dbReference type="InterPro" id="IPR000627">
    <property type="entry name" value="Intradiol_dOase_C"/>
</dbReference>
<dbReference type="AlphaFoldDB" id="A0A2T4YY66"/>
<reference evidence="8 9" key="1">
    <citation type="submission" date="2018-04" db="EMBL/GenBank/DDBJ databases">
        <title>Genomic Encyclopedia of Archaeal and Bacterial Type Strains, Phase II (KMG-II): from individual species to whole genera.</title>
        <authorList>
            <person name="Goeker M."/>
        </authorList>
    </citation>
    <scope>NUCLEOTIDE SEQUENCE [LARGE SCALE GENOMIC DNA]</scope>
    <source>
        <strain evidence="8 9">DSM 25521</strain>
    </source>
</reference>
<dbReference type="PROSITE" id="PS00083">
    <property type="entry name" value="INTRADIOL_DIOXYGENAS"/>
    <property type="match status" value="1"/>
</dbReference>
<evidence type="ECO:0000313" key="8">
    <source>
        <dbReference type="EMBL" id="PTM51486.1"/>
    </source>
</evidence>
<sequence length="309" mass="33959">MPANLMSKSKMKQLAEEASGIGEKGGDARVKEVTNRLLYRLMQVIDECDVSMEEFWAGVGFLAQTAKNNEFGLLVPGVALEHFLDLRLDEAEKKAGISGGTLRTIEGPLYVAGAPLSKGEARMDDGTDPGEPFVIEGQVRGEDGNIIPGAIVDIWHANSKGGYSFIDGEQAAYNLRRRIETDAKGRYLARSIVPNGYGCPPESCTRKAMTLLGRHAERPAHVHFFISAPGYRKLTTQFNFTGDKYLYTDFAFGTREELVVTLERVTDAAAIRNAGFNRPFAKAKFDVILIKERAGAPRTEVEREHVMAA</sequence>
<dbReference type="InterPro" id="IPR015889">
    <property type="entry name" value="Intradiol_dOase_core"/>
</dbReference>
<dbReference type="SUPFAM" id="SSF49482">
    <property type="entry name" value="Aromatic compound dioxygenase"/>
    <property type="match status" value="1"/>
</dbReference>
<accession>A0A2T4YY66</accession>
<evidence type="ECO:0000256" key="3">
    <source>
        <dbReference type="ARBA" id="ARBA00022723"/>
    </source>
</evidence>
<dbReference type="GO" id="GO:0009712">
    <property type="term" value="P:catechol-containing compound metabolic process"/>
    <property type="evidence" value="ECO:0007669"/>
    <property type="project" value="InterPro"/>
</dbReference>
<evidence type="ECO:0000313" key="9">
    <source>
        <dbReference type="Proteomes" id="UP000241808"/>
    </source>
</evidence>
<keyword evidence="5" id="KW-0560">Oxidoreductase</keyword>
<dbReference type="GO" id="GO:0018576">
    <property type="term" value="F:catechol 1,2-dioxygenase activity"/>
    <property type="evidence" value="ECO:0007669"/>
    <property type="project" value="InterPro"/>
</dbReference>
<evidence type="ECO:0000256" key="2">
    <source>
        <dbReference type="ARBA" id="ARBA00007825"/>
    </source>
</evidence>
<keyword evidence="4 8" id="KW-0223">Dioxygenase</keyword>
<protein>
    <submittedName>
        <fullName evidence="8">Catechol 1,2-dioxygenase</fullName>
    </submittedName>
</protein>